<dbReference type="RefSeq" id="WP_011404511.1">
    <property type="nucleotide sequence ID" value="NZ_CALTSA010000009.1"/>
</dbReference>
<protein>
    <submittedName>
        <fullName evidence="2">Uncharacterized protein</fullName>
    </submittedName>
</protein>
<dbReference type="Proteomes" id="UP001155034">
    <property type="component" value="Unassembled WGS sequence"/>
</dbReference>
<dbReference type="GeneID" id="83728698"/>
<dbReference type="EMBL" id="JANUAE010000010">
    <property type="protein sequence ID" value="MCS3711099.1"/>
    <property type="molecule type" value="Genomic_DNA"/>
</dbReference>
<dbReference type="EMBL" id="JANUBB010000031">
    <property type="protein sequence ID" value="MCS3953488.1"/>
    <property type="molecule type" value="Genomic_DNA"/>
</dbReference>
<comment type="caution">
    <text evidence="2">The sequence shown here is derived from an EMBL/GenBank/DDBJ whole genome shotgun (WGS) entry which is preliminary data.</text>
</comment>
<reference evidence="2" key="1">
    <citation type="submission" date="2022-08" db="EMBL/GenBank/DDBJ databases">
        <title>Genomic Encyclopedia of Type Strains, Phase V (KMG-V): Genome sequencing to study the core and pangenomes of soil and plant-associated prokaryotes.</title>
        <authorList>
            <person name="Whitman W."/>
        </authorList>
    </citation>
    <scope>NUCLEOTIDE SEQUENCE</scope>
    <source>
        <strain evidence="2">SP2016B</strain>
        <strain evidence="3">SP2017</strain>
        <strain evidence="4">SP3002</strain>
        <strain evidence="1">SP3049</strain>
    </source>
</reference>
<sequence length="80" mass="8944">MIPIDVERHGAVVTVTTDSKKRMYAVIHLAVPAGFDPSDFTLTRVEMNQWELSFESVSTAHRFKRLMDEAANLVGQKVPG</sequence>
<dbReference type="Proteomes" id="UP001155010">
    <property type="component" value="Unassembled WGS sequence"/>
</dbReference>
<evidence type="ECO:0000313" key="1">
    <source>
        <dbReference type="EMBL" id="MCS3711099.1"/>
    </source>
</evidence>
<dbReference type="Proteomes" id="UP001155110">
    <property type="component" value="Unassembled WGS sequence"/>
</dbReference>
<accession>A0A9X2R9I4</accession>
<dbReference type="EMBL" id="JANTYZ010000007">
    <property type="protein sequence ID" value="MCS3865965.1"/>
    <property type="molecule type" value="Genomic_DNA"/>
</dbReference>
<evidence type="ECO:0000313" key="3">
    <source>
        <dbReference type="EMBL" id="MCS3953488.1"/>
    </source>
</evidence>
<dbReference type="Proteomes" id="UP001155057">
    <property type="component" value="Unassembled WGS sequence"/>
</dbReference>
<evidence type="ECO:0000313" key="2">
    <source>
        <dbReference type="EMBL" id="MCS3865965.1"/>
    </source>
</evidence>
<dbReference type="EMBL" id="JANTZM010000012">
    <property type="protein sequence ID" value="MCS4158559.1"/>
    <property type="molecule type" value="Genomic_DNA"/>
</dbReference>
<evidence type="ECO:0000313" key="4">
    <source>
        <dbReference type="EMBL" id="MCS4158559.1"/>
    </source>
</evidence>
<proteinExistence type="predicted"/>
<name>A0A9X2R9I4_9BACT</name>
<organism evidence="2 5">
    <name type="scientific">Salinibacter ruber</name>
    <dbReference type="NCBI Taxonomy" id="146919"/>
    <lineage>
        <taxon>Bacteria</taxon>
        <taxon>Pseudomonadati</taxon>
        <taxon>Rhodothermota</taxon>
        <taxon>Rhodothermia</taxon>
        <taxon>Rhodothermales</taxon>
        <taxon>Salinibacteraceae</taxon>
        <taxon>Salinibacter</taxon>
    </lineage>
</organism>
<gene>
    <name evidence="1" type="ORF">GGP61_002725</name>
    <name evidence="2" type="ORF">GGP82_002529</name>
    <name evidence="3" type="ORF">GGP83_003463</name>
    <name evidence="4" type="ORF">GGP99_002531</name>
</gene>
<evidence type="ECO:0000313" key="5">
    <source>
        <dbReference type="Proteomes" id="UP001155034"/>
    </source>
</evidence>
<dbReference type="AlphaFoldDB" id="A0A9X2R9I4"/>